<evidence type="ECO:0000313" key="2">
    <source>
        <dbReference type="EMBL" id="TBN56756.1"/>
    </source>
</evidence>
<accession>A0A4Q9GPN6</accession>
<comment type="caution">
    <text evidence="2">The sequence shown here is derived from an EMBL/GenBank/DDBJ whole genome shotgun (WGS) entry which is preliminary data.</text>
</comment>
<protein>
    <recommendedName>
        <fullName evidence="1">PH domain-containing protein</fullName>
    </recommendedName>
</protein>
<dbReference type="Proteomes" id="UP000294194">
    <property type="component" value="Unassembled WGS sequence"/>
</dbReference>
<reference evidence="3" key="1">
    <citation type="submission" date="2019-02" db="EMBL/GenBank/DDBJ databases">
        <title>Glaciihabitans arcticus sp. nov., a psychrotolerant bacterium isolated from polar soil.</title>
        <authorList>
            <person name="Dahal R.H."/>
        </authorList>
    </citation>
    <scope>NUCLEOTIDE SEQUENCE [LARGE SCALE GENOMIC DNA]</scope>
    <source>
        <strain evidence="3">RP-3-7</strain>
    </source>
</reference>
<feature type="domain" description="PH" evidence="1">
    <location>
        <begin position="30"/>
        <end position="148"/>
    </location>
</feature>
<gene>
    <name evidence="2" type="ORF">EYE40_04705</name>
</gene>
<dbReference type="Pfam" id="PF25362">
    <property type="entry name" value="bPH_11"/>
    <property type="match status" value="1"/>
</dbReference>
<sequence length="158" mass="17201">MAFVLAFLLVLLGLMYWGWRGRQRRQGGIPKPQQVPAELGFERGTFEGFYVATTVSGQQLNRIAVGGLGFRAKVELVVADVGVAFGIPGENVFVPTADLTGVDRATWTIDRVVEENGLIRIAWNLGETAVESYFRVNEPDDLLAAVSAVMSKRTGATQ</sequence>
<dbReference type="InterPro" id="IPR057446">
    <property type="entry name" value="PH_bac"/>
</dbReference>
<name>A0A4Q9GPN6_9MICO</name>
<dbReference type="RefSeq" id="WP_130980866.1">
    <property type="nucleotide sequence ID" value="NZ_SISG01000001.1"/>
</dbReference>
<keyword evidence="3" id="KW-1185">Reference proteome</keyword>
<dbReference type="EMBL" id="SISG01000001">
    <property type="protein sequence ID" value="TBN56756.1"/>
    <property type="molecule type" value="Genomic_DNA"/>
</dbReference>
<evidence type="ECO:0000313" key="3">
    <source>
        <dbReference type="Proteomes" id="UP000294194"/>
    </source>
</evidence>
<organism evidence="2 3">
    <name type="scientific">Glaciihabitans arcticus</name>
    <dbReference type="NCBI Taxonomy" id="2668039"/>
    <lineage>
        <taxon>Bacteria</taxon>
        <taxon>Bacillati</taxon>
        <taxon>Actinomycetota</taxon>
        <taxon>Actinomycetes</taxon>
        <taxon>Micrococcales</taxon>
        <taxon>Microbacteriaceae</taxon>
        <taxon>Glaciihabitans</taxon>
    </lineage>
</organism>
<proteinExistence type="predicted"/>
<dbReference type="AlphaFoldDB" id="A0A4Q9GPN6"/>
<evidence type="ECO:0000259" key="1">
    <source>
        <dbReference type="Pfam" id="PF25362"/>
    </source>
</evidence>